<accession>A0A9D4LVC3</accession>
<dbReference type="Gene3D" id="3.30.70.1820">
    <property type="entry name" value="L1 transposable element, RRM domain"/>
    <property type="match status" value="1"/>
</dbReference>
<evidence type="ECO:0000313" key="3">
    <source>
        <dbReference type="Proteomes" id="UP000828390"/>
    </source>
</evidence>
<evidence type="ECO:0000313" key="2">
    <source>
        <dbReference type="EMBL" id="KAH3863531.1"/>
    </source>
</evidence>
<reference evidence="2" key="1">
    <citation type="journal article" date="2019" name="bioRxiv">
        <title>The Genome of the Zebra Mussel, Dreissena polymorpha: A Resource for Invasive Species Research.</title>
        <authorList>
            <person name="McCartney M.A."/>
            <person name="Auch B."/>
            <person name="Kono T."/>
            <person name="Mallez S."/>
            <person name="Zhang Y."/>
            <person name="Obille A."/>
            <person name="Becker A."/>
            <person name="Abrahante J.E."/>
            <person name="Garbe J."/>
            <person name="Badalamenti J.P."/>
            <person name="Herman A."/>
            <person name="Mangelson H."/>
            <person name="Liachko I."/>
            <person name="Sullivan S."/>
            <person name="Sone E.D."/>
            <person name="Koren S."/>
            <person name="Silverstein K.A.T."/>
            <person name="Beckman K.B."/>
            <person name="Gohl D.M."/>
        </authorList>
    </citation>
    <scope>NUCLEOTIDE SEQUENCE</scope>
    <source>
        <strain evidence="2">Duluth1</strain>
        <tissue evidence="2">Whole animal</tissue>
    </source>
</reference>
<dbReference type="Proteomes" id="UP000828390">
    <property type="component" value="Unassembled WGS sequence"/>
</dbReference>
<name>A0A9D4LVC3_DREPO</name>
<dbReference type="AlphaFoldDB" id="A0A9D4LVC3"/>
<organism evidence="2 3">
    <name type="scientific">Dreissena polymorpha</name>
    <name type="common">Zebra mussel</name>
    <name type="synonym">Mytilus polymorpha</name>
    <dbReference type="NCBI Taxonomy" id="45954"/>
    <lineage>
        <taxon>Eukaryota</taxon>
        <taxon>Metazoa</taxon>
        <taxon>Spiralia</taxon>
        <taxon>Lophotrochozoa</taxon>
        <taxon>Mollusca</taxon>
        <taxon>Bivalvia</taxon>
        <taxon>Autobranchia</taxon>
        <taxon>Heteroconchia</taxon>
        <taxon>Euheterodonta</taxon>
        <taxon>Imparidentia</taxon>
        <taxon>Neoheterodontei</taxon>
        <taxon>Myida</taxon>
        <taxon>Dreissenoidea</taxon>
        <taxon>Dreissenidae</taxon>
        <taxon>Dreissena</taxon>
    </lineage>
</organism>
<keyword evidence="3" id="KW-1185">Reference proteome</keyword>
<proteinExistence type="predicted"/>
<feature type="coiled-coil region" evidence="1">
    <location>
        <begin position="5"/>
        <end position="39"/>
    </location>
</feature>
<dbReference type="EMBL" id="JAIWYP010000002">
    <property type="protein sequence ID" value="KAH3863531.1"/>
    <property type="molecule type" value="Genomic_DNA"/>
</dbReference>
<protein>
    <submittedName>
        <fullName evidence="2">Uncharacterized protein</fullName>
    </submittedName>
</protein>
<evidence type="ECO:0000256" key="1">
    <source>
        <dbReference type="SAM" id="Coils"/>
    </source>
</evidence>
<reference evidence="2" key="2">
    <citation type="submission" date="2020-11" db="EMBL/GenBank/DDBJ databases">
        <authorList>
            <person name="McCartney M.A."/>
            <person name="Auch B."/>
            <person name="Kono T."/>
            <person name="Mallez S."/>
            <person name="Becker A."/>
            <person name="Gohl D.M."/>
            <person name="Silverstein K.A.T."/>
            <person name="Koren S."/>
            <person name="Bechman K.B."/>
            <person name="Herman A."/>
            <person name="Abrahante J.E."/>
            <person name="Garbe J."/>
        </authorList>
    </citation>
    <scope>NUCLEOTIDE SEQUENCE</scope>
    <source>
        <strain evidence="2">Duluth1</strain>
        <tissue evidence="2">Whole animal</tissue>
    </source>
</reference>
<sequence length="189" mass="22444">MDTELTNQKDKNDKVLQELKNVEAKRQKYENECKQFSRANNIKVRGIADKNPRETSRESAEKVITTLRENSICNISMADIDIAHQLPNKYNQNRDIIVRLRSRQTKSDILSYRTKLKVSNIYINDDLTKLNLHLLMCVKKKITDEINDAWYFNGKILYKNHMNKTKMVKFEEYEHWINLPWPNSSPRRA</sequence>
<gene>
    <name evidence="2" type="ORF">DPMN_026520</name>
</gene>
<keyword evidence="1" id="KW-0175">Coiled coil</keyword>
<comment type="caution">
    <text evidence="2">The sequence shown here is derived from an EMBL/GenBank/DDBJ whole genome shotgun (WGS) entry which is preliminary data.</text>
</comment>